<name>B7QBU9_IXOSC</name>
<evidence type="ECO:0000313" key="3">
    <source>
        <dbReference type="Proteomes" id="UP000001555"/>
    </source>
</evidence>
<evidence type="ECO:0000313" key="2">
    <source>
        <dbReference type="EnsemblMetazoa" id="ISCW011933-PA"/>
    </source>
</evidence>
<dbReference type="AlphaFoldDB" id="B7QBU9"/>
<sequence length="89" mass="9220">DPFAVGPEDEVSELFICATGASMGIFLVTSTAHADEVDALAAGSGLVGDFCYAVSSMTKDLLYEASSTVSSWHLGRPGVSLTPRGVPPW</sequence>
<protein>
    <submittedName>
        <fullName evidence="1 2">Uncharacterized protein</fullName>
    </submittedName>
</protein>
<keyword evidence="3" id="KW-1185">Reference proteome</keyword>
<evidence type="ECO:0000313" key="1">
    <source>
        <dbReference type="EMBL" id="EEC16321.1"/>
    </source>
</evidence>
<dbReference type="Proteomes" id="UP000001555">
    <property type="component" value="Unassembled WGS sequence"/>
</dbReference>
<reference evidence="2" key="2">
    <citation type="submission" date="2020-05" db="UniProtKB">
        <authorList>
            <consortium name="EnsemblMetazoa"/>
        </authorList>
    </citation>
    <scope>IDENTIFICATION</scope>
    <source>
        <strain evidence="2">wikel</strain>
    </source>
</reference>
<dbReference type="EMBL" id="ABJB010592739">
    <property type="status" value="NOT_ANNOTATED_CDS"/>
    <property type="molecule type" value="Genomic_DNA"/>
</dbReference>
<feature type="non-terminal residue" evidence="1">
    <location>
        <position position="1"/>
    </location>
</feature>
<gene>
    <name evidence="1" type="ORF">IscW_ISCW011933</name>
</gene>
<dbReference type="InParanoid" id="B7QBU9"/>
<dbReference type="VEuPathDB" id="VectorBase:ISCI011933"/>
<dbReference type="HOGENOM" id="CLU_2461075_0_0_1"/>
<reference evidence="1 3" key="1">
    <citation type="submission" date="2008-03" db="EMBL/GenBank/DDBJ databases">
        <title>Annotation of Ixodes scapularis.</title>
        <authorList>
            <consortium name="Ixodes scapularis Genome Project Consortium"/>
            <person name="Caler E."/>
            <person name="Hannick L.I."/>
            <person name="Bidwell S."/>
            <person name="Joardar V."/>
            <person name="Thiagarajan M."/>
            <person name="Amedeo P."/>
            <person name="Galinsky K.J."/>
            <person name="Schobel S."/>
            <person name="Inman J."/>
            <person name="Hostetler J."/>
            <person name="Miller J."/>
            <person name="Hammond M."/>
            <person name="Megy K."/>
            <person name="Lawson D."/>
            <person name="Kodira C."/>
            <person name="Sutton G."/>
            <person name="Meyer J."/>
            <person name="Hill C.A."/>
            <person name="Birren B."/>
            <person name="Nene V."/>
            <person name="Collins F."/>
            <person name="Alarcon-Chaidez F."/>
            <person name="Wikel S."/>
            <person name="Strausberg R."/>
        </authorList>
    </citation>
    <scope>NUCLEOTIDE SEQUENCE [LARGE SCALE GENOMIC DNA]</scope>
    <source>
        <strain evidence="3">Wikel</strain>
        <strain evidence="1">Wikel colony</strain>
    </source>
</reference>
<accession>B7QBU9</accession>
<dbReference type="EMBL" id="DS903558">
    <property type="protein sequence ID" value="EEC16321.1"/>
    <property type="molecule type" value="Genomic_DNA"/>
</dbReference>
<organism>
    <name type="scientific">Ixodes scapularis</name>
    <name type="common">Black-legged tick</name>
    <name type="synonym">Deer tick</name>
    <dbReference type="NCBI Taxonomy" id="6945"/>
    <lineage>
        <taxon>Eukaryota</taxon>
        <taxon>Metazoa</taxon>
        <taxon>Ecdysozoa</taxon>
        <taxon>Arthropoda</taxon>
        <taxon>Chelicerata</taxon>
        <taxon>Arachnida</taxon>
        <taxon>Acari</taxon>
        <taxon>Parasitiformes</taxon>
        <taxon>Ixodida</taxon>
        <taxon>Ixodoidea</taxon>
        <taxon>Ixodidae</taxon>
        <taxon>Ixodinae</taxon>
        <taxon>Ixodes</taxon>
    </lineage>
</organism>
<dbReference type="VEuPathDB" id="VectorBase:ISCW011933"/>
<dbReference type="EnsemblMetazoa" id="ISCW011933-RA">
    <property type="protein sequence ID" value="ISCW011933-PA"/>
    <property type="gene ID" value="ISCW011933"/>
</dbReference>
<dbReference type="PaxDb" id="6945-B7QBU9"/>
<proteinExistence type="predicted"/>